<evidence type="ECO:0000313" key="1">
    <source>
        <dbReference type="EMBL" id="MDB9486844.1"/>
    </source>
</evidence>
<dbReference type="RefSeq" id="WP_271790924.1">
    <property type="nucleotide sequence ID" value="NZ_JAQMTU010000057.1"/>
</dbReference>
<keyword evidence="2" id="KW-1185">Reference proteome</keyword>
<comment type="caution">
    <text evidence="1">The sequence shown here is derived from an EMBL/GenBank/DDBJ whole genome shotgun (WGS) entry which is preliminary data.</text>
</comment>
<sequence>MANQFEWQFDFRNFNKNEMQVQVRHTGCVLTSQDDRDSSYWKHQVPYCPTGEAEGLYRPGNYVVEFDKWWPVIKDGLKLIGDLGIFFVVQAPKTDDVIEAISNVFAVDGDVVEACIKNMSNEEIAQILGTCYKSVDQTCINNLMNPTVIRQMAKDMNLDPKAWGIISGKTYRDHIWNNNSPVINNHGWSVFRAWGDKAKHRLLIAEGCFIDKGRLIYPCDDTDYPKHGNTFWNFWSRDFHRD</sequence>
<organism evidence="1 2">
    <name type="scientific">Dolichospermum circinale CS-537/01</name>
    <dbReference type="NCBI Taxonomy" id="3021739"/>
    <lineage>
        <taxon>Bacteria</taxon>
        <taxon>Bacillati</taxon>
        <taxon>Cyanobacteriota</taxon>
        <taxon>Cyanophyceae</taxon>
        <taxon>Nostocales</taxon>
        <taxon>Aphanizomenonaceae</taxon>
        <taxon>Dolichospermum</taxon>
        <taxon>Dolichospermum circinale</taxon>
    </lineage>
</organism>
<dbReference type="Proteomes" id="UP001212123">
    <property type="component" value="Unassembled WGS sequence"/>
</dbReference>
<gene>
    <name evidence="1" type="ORF">PN492_09840</name>
</gene>
<protein>
    <submittedName>
        <fullName evidence="1">Uncharacterized protein</fullName>
    </submittedName>
</protein>
<name>A0ABT5A5R8_9CYAN</name>
<dbReference type="EMBL" id="JAQMTU010000057">
    <property type="protein sequence ID" value="MDB9486844.1"/>
    <property type="molecule type" value="Genomic_DNA"/>
</dbReference>
<accession>A0ABT5A5R8</accession>
<reference evidence="1 2" key="1">
    <citation type="submission" date="2023-01" db="EMBL/GenBank/DDBJ databases">
        <title>Genomes from the Australian National Cyanobacteria Reference Collection.</title>
        <authorList>
            <person name="Willis A."/>
            <person name="Lee E.M.F."/>
        </authorList>
    </citation>
    <scope>NUCLEOTIDE SEQUENCE [LARGE SCALE GENOMIC DNA]</scope>
    <source>
        <strain evidence="1 2">CS-537/01</strain>
    </source>
</reference>
<evidence type="ECO:0000313" key="2">
    <source>
        <dbReference type="Proteomes" id="UP001212123"/>
    </source>
</evidence>
<proteinExistence type="predicted"/>